<comment type="catalytic activity">
    <reaction evidence="1">
        <text>ATP + protein L-histidine = ADP + protein N-phospho-L-histidine.</text>
        <dbReference type="EC" id="2.7.13.3"/>
    </reaction>
</comment>
<dbReference type="InterPro" id="IPR041664">
    <property type="entry name" value="AAA_16"/>
</dbReference>
<evidence type="ECO:0000256" key="2">
    <source>
        <dbReference type="ARBA" id="ARBA00012438"/>
    </source>
</evidence>
<name>A0AAP5M8F1_9CYAN</name>
<dbReference type="Gene3D" id="1.10.510.10">
    <property type="entry name" value="Transferase(Phosphotransferase) domain 1"/>
    <property type="match status" value="1"/>
</dbReference>
<dbReference type="SUPFAM" id="SSF56112">
    <property type="entry name" value="Protein kinase-like (PK-like)"/>
    <property type="match status" value="1"/>
</dbReference>
<keyword evidence="5" id="KW-0175">Coiled coil</keyword>
<keyword evidence="3 8" id="KW-0418">Kinase</keyword>
<dbReference type="InterPro" id="IPR003018">
    <property type="entry name" value="GAF"/>
</dbReference>
<dbReference type="SUPFAM" id="SSF47384">
    <property type="entry name" value="Homodimeric domain of signal transducing histidine kinase"/>
    <property type="match status" value="1"/>
</dbReference>
<accession>A0AAP5M8F1</accession>
<evidence type="ECO:0000256" key="5">
    <source>
        <dbReference type="SAM" id="Coils"/>
    </source>
</evidence>
<dbReference type="EC" id="2.7.13.3" evidence="2"/>
<dbReference type="CDD" id="cd14014">
    <property type="entry name" value="STKc_PknB_like"/>
    <property type="match status" value="1"/>
</dbReference>
<dbReference type="GO" id="GO:0005524">
    <property type="term" value="F:ATP binding"/>
    <property type="evidence" value="ECO:0007669"/>
    <property type="project" value="InterPro"/>
</dbReference>
<gene>
    <name evidence="8" type="ORF">G7B40_001235</name>
</gene>
<dbReference type="PANTHER" id="PTHR43642:SF1">
    <property type="entry name" value="HYBRID SIGNAL TRANSDUCTION HISTIDINE KINASE G"/>
    <property type="match status" value="1"/>
</dbReference>
<protein>
    <recommendedName>
        <fullName evidence="2">histidine kinase</fullName>
        <ecNumber evidence="2">2.7.13.3</ecNumber>
    </recommendedName>
</protein>
<dbReference type="Pfam" id="PF13191">
    <property type="entry name" value="AAA_16"/>
    <property type="match status" value="1"/>
</dbReference>
<dbReference type="InterPro" id="IPR036097">
    <property type="entry name" value="HisK_dim/P_sf"/>
</dbReference>
<evidence type="ECO:0000313" key="8">
    <source>
        <dbReference type="EMBL" id="MDR9893209.1"/>
    </source>
</evidence>
<sequence>MTVQLTGYQILDQLYASSRVEIYKAKELANQKPVVVKLLKSEYPSFSELAQFRNQYNIAKNINLPEVIKTYNIIPYRKSYALIMEDFGGISLKTMIKKWGRMGESTEKLEDFFAIAIQIASALDGLYRHRIIHKDIKPANILINPSTKQVKLIDFSIASLLPKQTQTIISPNLLEGTLAYISPEQTGRMNRGVDYRSDFYSLGVTFYELLTGQLPFQSSDPMECIHCHLAKQPPSISSICPNVAPILCDLVDKLMAKNAEDRYQSALGLKHDLEICLVRLQNTGTIEPFRLGQEDLCDRFLIPEKLYGREAEVQILLQAFDRVAQQGSTIHSPATGKSELMLVAGFSGIGKTVVVNEVHKPIARQRGYFIKGKFDQFQRNIPFSAFVQALRNLMIQLLAQSDTQLQQWKINILKALGENAQVIIDVIPELESIVGQQPPVAKLSDHAAQNRFYLLFQKFIQIFSTNEHPLVVFLDDLQWADSASLKLMQVLMSETNTQHLLIIGAYRDNEVSGAHPLMLTLLEMQKAQITINAITLAPLTLTSLNQLVADTLNCSLELALPLTELVMTKTKGNPFFSTQFLKALYEDKLITFVRTDSNTSIFSYSHNIDKTISRRGYWQCDIAQIRATAITDNVVDFITQRIQKLLPTTQQVLKLAACIGNQFDLNTLSIVYEKSQGETAADLWQALQVGLVIPKSELYKFFQDSGNQAFYSLPVDHHSPVVYKFLHDRIQQAAYFLIPESEKKLTHLKIGQLLLYNIPKQEQQERIFEIVNQLNMGLEFITQPSEKNELASLNLIAGKKAKAATAYSSAIGYLRAGIQLLGSDSWQTQYDLTLSFYELAATAAYLSGNFDQMNHFVEVVLQKSNTLLDTIKVYEVQIESYAARHQLIEAINTGLKILKLLGVEFPEERTHANLMVELQKIKLAWEEKGLSELINLPSMTDSNKLAAMNILSSISAASYLGIPELYALVVLKQVELSLNYGNTYISAHGYATYGLILCGEVGDIKAGNQFGQLALQLLQKSNAKELEAKVGFIVNCFIRHWQEPLRNLLQPIQLAYTLGLETGDLSSTGYCAFKYCAYSYFAGKELPEVEQEITEFSGILSQLNQMTTFNYCAIHHQAFWNLMETCQNPTMLQGNFYDEEKMLPFHQQANDRNGIFYLYFNKLILSYLFEEYHLAIENAVLTENCLSAAKALPQVPIFYFYDSLVRLAIYKNVTQHEQYEILLKVNTNQKKMRSWADNAPENYLHKFYLVEAEQYRILEQKIEAIEMYDRAIGSAKENNFLHEEALANELAAKFYIEWGQKNLADNYMLEAYYCYSRWGAKAKVESLEKRYSELLTPILHPKSVMSETGFNSSFSMEQTLQTITTNDSLFKALDLGSLLKALQSLTSEIELSKLIATLMQVVLENSGAQKGSLVLLKGDRLLIEAIEEASNPEPSNILQSIPLEESDQIPVTVLNYVKRTGQTLVLNNAVSLPTFARDPYVLQNQPKSLLCTPLLHQAKLIGLLYLENKLTLDAFTNNRVELLHLLCSQAAISLEKAQLYQDLQESEAREREKATQLEQSLQQLQQAQLQLVQNEKMATLGNLVAGVAHEINNPVGFIESNIEYAQEYIQDILTHLELYKQRFGDPGKEIIAHAEQISLDFLQEDLLAVIASMKTGAERIANISTSLRTFSRSDTSHKVACDIHDGIDSTLLILKYRLKASDRHAAIEVVKDYGNLPLVECFPGQINQVFMNILANAIDAIDETMDNQSPIPTIHIRTKELPNNQVAILIKDNGPGMSEDVKSRIFDHLFTTKSVGKGTGLGLSIARQIVEEIHQGQISCISTLGEGTEFIIHLPVQISEE</sequence>
<dbReference type="EMBL" id="JAALHA020000001">
    <property type="protein sequence ID" value="MDR9893209.1"/>
    <property type="molecule type" value="Genomic_DNA"/>
</dbReference>
<dbReference type="Pfam" id="PF00069">
    <property type="entry name" value="Pkinase"/>
    <property type="match status" value="1"/>
</dbReference>
<dbReference type="Gene3D" id="3.30.565.10">
    <property type="entry name" value="Histidine kinase-like ATPase, C-terminal domain"/>
    <property type="match status" value="1"/>
</dbReference>
<comment type="caution">
    <text evidence="8">The sequence shown here is derived from an EMBL/GenBank/DDBJ whole genome shotgun (WGS) entry which is preliminary data.</text>
</comment>
<dbReference type="Proteomes" id="UP000667802">
    <property type="component" value="Unassembled WGS sequence"/>
</dbReference>
<keyword evidence="3 8" id="KW-0808">Transferase</keyword>
<dbReference type="InterPro" id="IPR036890">
    <property type="entry name" value="HATPase_C_sf"/>
</dbReference>
<dbReference type="InterPro" id="IPR003594">
    <property type="entry name" value="HATPase_dom"/>
</dbReference>
<dbReference type="InterPro" id="IPR008271">
    <property type="entry name" value="Ser/Thr_kinase_AS"/>
</dbReference>
<dbReference type="Pfam" id="PF01590">
    <property type="entry name" value="GAF"/>
    <property type="match status" value="1"/>
</dbReference>
<evidence type="ECO:0000256" key="4">
    <source>
        <dbReference type="ARBA" id="ARBA00023012"/>
    </source>
</evidence>
<organism evidence="8 9">
    <name type="scientific">Aetokthonos hydrillicola Thurmond2011</name>
    <dbReference type="NCBI Taxonomy" id="2712845"/>
    <lineage>
        <taxon>Bacteria</taxon>
        <taxon>Bacillati</taxon>
        <taxon>Cyanobacteriota</taxon>
        <taxon>Cyanophyceae</taxon>
        <taxon>Nostocales</taxon>
        <taxon>Hapalosiphonaceae</taxon>
        <taxon>Aetokthonos</taxon>
    </lineage>
</organism>
<keyword evidence="9" id="KW-1185">Reference proteome</keyword>
<dbReference type="SUPFAM" id="SSF55781">
    <property type="entry name" value="GAF domain-like"/>
    <property type="match status" value="1"/>
</dbReference>
<dbReference type="PROSITE" id="PS50011">
    <property type="entry name" value="PROTEIN_KINASE_DOM"/>
    <property type="match status" value="1"/>
</dbReference>
<dbReference type="InterPro" id="IPR027417">
    <property type="entry name" value="P-loop_NTPase"/>
</dbReference>
<dbReference type="Gene3D" id="3.40.50.300">
    <property type="entry name" value="P-loop containing nucleotide triphosphate hydrolases"/>
    <property type="match status" value="1"/>
</dbReference>
<dbReference type="SMART" id="SM00220">
    <property type="entry name" value="S_TKc"/>
    <property type="match status" value="1"/>
</dbReference>
<dbReference type="SMART" id="SM00387">
    <property type="entry name" value="HATPase_c"/>
    <property type="match status" value="1"/>
</dbReference>
<dbReference type="SMART" id="SM00065">
    <property type="entry name" value="GAF"/>
    <property type="match status" value="1"/>
</dbReference>
<dbReference type="Gene3D" id="1.10.287.130">
    <property type="match status" value="1"/>
</dbReference>
<dbReference type="SUPFAM" id="SSF55874">
    <property type="entry name" value="ATPase domain of HSP90 chaperone/DNA topoisomerase II/histidine kinase"/>
    <property type="match status" value="1"/>
</dbReference>
<dbReference type="RefSeq" id="WP_310833457.1">
    <property type="nucleotide sequence ID" value="NZ_JAALHA020000001.1"/>
</dbReference>
<dbReference type="InterPro" id="IPR000719">
    <property type="entry name" value="Prot_kinase_dom"/>
</dbReference>
<keyword evidence="4" id="KW-0902">Two-component regulatory system</keyword>
<evidence type="ECO:0000313" key="9">
    <source>
        <dbReference type="Proteomes" id="UP000667802"/>
    </source>
</evidence>
<dbReference type="InterPro" id="IPR004358">
    <property type="entry name" value="Sig_transdc_His_kin-like_C"/>
</dbReference>
<dbReference type="Pfam" id="PF02518">
    <property type="entry name" value="HATPase_c"/>
    <property type="match status" value="1"/>
</dbReference>
<dbReference type="InterPro" id="IPR011009">
    <property type="entry name" value="Kinase-like_dom_sf"/>
</dbReference>
<dbReference type="PROSITE" id="PS00108">
    <property type="entry name" value="PROTEIN_KINASE_ST"/>
    <property type="match status" value="1"/>
</dbReference>
<dbReference type="SUPFAM" id="SSF52540">
    <property type="entry name" value="P-loop containing nucleoside triphosphate hydrolases"/>
    <property type="match status" value="1"/>
</dbReference>
<feature type="domain" description="Histidine kinase" evidence="7">
    <location>
        <begin position="1586"/>
        <end position="1838"/>
    </location>
</feature>
<evidence type="ECO:0000259" key="6">
    <source>
        <dbReference type="PROSITE" id="PS50011"/>
    </source>
</evidence>
<dbReference type="PROSITE" id="PS50109">
    <property type="entry name" value="HIS_KIN"/>
    <property type="match status" value="1"/>
</dbReference>
<dbReference type="InterPro" id="IPR005467">
    <property type="entry name" value="His_kinase_dom"/>
</dbReference>
<dbReference type="InterPro" id="IPR053159">
    <property type="entry name" value="Hybrid_Histidine_Kinase"/>
</dbReference>
<dbReference type="Gene3D" id="3.30.450.40">
    <property type="match status" value="1"/>
</dbReference>
<evidence type="ECO:0000259" key="7">
    <source>
        <dbReference type="PROSITE" id="PS50109"/>
    </source>
</evidence>
<dbReference type="Gene3D" id="3.30.200.20">
    <property type="entry name" value="Phosphorylase Kinase, domain 1"/>
    <property type="match status" value="1"/>
</dbReference>
<feature type="domain" description="Protein kinase" evidence="6">
    <location>
        <begin position="8"/>
        <end position="274"/>
    </location>
</feature>
<feature type="coiled-coil region" evidence="5">
    <location>
        <begin position="1540"/>
        <end position="1577"/>
    </location>
</feature>
<dbReference type="GO" id="GO:0000155">
    <property type="term" value="F:phosphorelay sensor kinase activity"/>
    <property type="evidence" value="ECO:0007669"/>
    <property type="project" value="InterPro"/>
</dbReference>
<evidence type="ECO:0000256" key="3">
    <source>
        <dbReference type="ARBA" id="ARBA00022777"/>
    </source>
</evidence>
<reference evidence="9" key="1">
    <citation type="journal article" date="2021" name="Science">
        <title>Hunting the eagle killer: A cyanobacterial neurotoxin causes vacuolar myelinopathy.</title>
        <authorList>
            <person name="Breinlinger S."/>
            <person name="Phillips T.J."/>
            <person name="Haram B.N."/>
            <person name="Mares J."/>
            <person name="Martinez Yerena J.A."/>
            <person name="Hrouzek P."/>
            <person name="Sobotka R."/>
            <person name="Henderson W.M."/>
            <person name="Schmieder P."/>
            <person name="Williams S.M."/>
            <person name="Lauderdale J.D."/>
            <person name="Wilde H.D."/>
            <person name="Gerrin W."/>
            <person name="Kust A."/>
            <person name="Washington J.W."/>
            <person name="Wagner C."/>
            <person name="Geier B."/>
            <person name="Liebeke M."/>
            <person name="Enke H."/>
            <person name="Niedermeyer T.H.J."/>
            <person name="Wilde S.B."/>
        </authorList>
    </citation>
    <scope>NUCLEOTIDE SEQUENCE [LARGE SCALE GENOMIC DNA]</scope>
    <source>
        <strain evidence="9">Thurmond2011</strain>
    </source>
</reference>
<dbReference type="PRINTS" id="PR00344">
    <property type="entry name" value="BCTRLSENSOR"/>
</dbReference>
<proteinExistence type="predicted"/>
<dbReference type="InterPro" id="IPR029016">
    <property type="entry name" value="GAF-like_dom_sf"/>
</dbReference>
<evidence type="ECO:0000256" key="1">
    <source>
        <dbReference type="ARBA" id="ARBA00000085"/>
    </source>
</evidence>
<dbReference type="PANTHER" id="PTHR43642">
    <property type="entry name" value="HYBRID SIGNAL TRANSDUCTION HISTIDINE KINASE G"/>
    <property type="match status" value="1"/>
</dbReference>